<proteinExistence type="predicted"/>
<dbReference type="EMBL" id="GL433847">
    <property type="protein sequence ID" value="EFN54556.1"/>
    <property type="molecule type" value="Genomic_DNA"/>
</dbReference>
<protein>
    <submittedName>
        <fullName evidence="2">Uncharacterized protein</fullName>
    </submittedName>
</protein>
<accession>E1ZI15</accession>
<dbReference type="Proteomes" id="UP000008141">
    <property type="component" value="Unassembled WGS sequence"/>
</dbReference>
<dbReference type="KEGG" id="cvr:CHLNCDRAFT_135352"/>
<dbReference type="GeneID" id="17353925"/>
<feature type="compositionally biased region" description="Gly residues" evidence="1">
    <location>
        <begin position="32"/>
        <end position="41"/>
    </location>
</feature>
<name>E1ZI15_CHLVA</name>
<evidence type="ECO:0000313" key="3">
    <source>
        <dbReference type="Proteomes" id="UP000008141"/>
    </source>
</evidence>
<organism evidence="3">
    <name type="scientific">Chlorella variabilis</name>
    <name type="common">Green alga</name>
    <dbReference type="NCBI Taxonomy" id="554065"/>
    <lineage>
        <taxon>Eukaryota</taxon>
        <taxon>Viridiplantae</taxon>
        <taxon>Chlorophyta</taxon>
        <taxon>core chlorophytes</taxon>
        <taxon>Trebouxiophyceae</taxon>
        <taxon>Chlorellales</taxon>
        <taxon>Chlorellaceae</taxon>
        <taxon>Chlorella clade</taxon>
        <taxon>Chlorella</taxon>
    </lineage>
</organism>
<reference evidence="2 3" key="1">
    <citation type="journal article" date="2010" name="Plant Cell">
        <title>The Chlorella variabilis NC64A genome reveals adaptation to photosymbiosis, coevolution with viruses, and cryptic sex.</title>
        <authorList>
            <person name="Blanc G."/>
            <person name="Duncan G."/>
            <person name="Agarkova I."/>
            <person name="Borodovsky M."/>
            <person name="Gurnon J."/>
            <person name="Kuo A."/>
            <person name="Lindquist E."/>
            <person name="Lucas S."/>
            <person name="Pangilinan J."/>
            <person name="Polle J."/>
            <person name="Salamov A."/>
            <person name="Terry A."/>
            <person name="Yamada T."/>
            <person name="Dunigan D.D."/>
            <person name="Grigoriev I.V."/>
            <person name="Claverie J.M."/>
            <person name="Van Etten J.L."/>
        </authorList>
    </citation>
    <scope>NUCLEOTIDE SEQUENCE [LARGE SCALE GENOMIC DNA]</scope>
    <source>
        <strain evidence="2 3">NC64A</strain>
    </source>
</reference>
<evidence type="ECO:0000313" key="2">
    <source>
        <dbReference type="EMBL" id="EFN54556.1"/>
    </source>
</evidence>
<gene>
    <name evidence="2" type="ORF">CHLNCDRAFT_135352</name>
</gene>
<dbReference type="InParanoid" id="E1ZI15"/>
<feature type="non-terminal residue" evidence="2">
    <location>
        <position position="68"/>
    </location>
</feature>
<feature type="region of interest" description="Disordered" evidence="1">
    <location>
        <begin position="32"/>
        <end position="68"/>
    </location>
</feature>
<dbReference type="RefSeq" id="XP_005846658.1">
    <property type="nucleotide sequence ID" value="XM_005846596.1"/>
</dbReference>
<dbReference type="AlphaFoldDB" id="E1ZI15"/>
<evidence type="ECO:0000256" key="1">
    <source>
        <dbReference type="SAM" id="MobiDB-lite"/>
    </source>
</evidence>
<sequence length="68" mass="6985">MVPQEKIRPIDKKLQYQIEKLLRAAAAVRAANGGGDGGGGDAAAALDGGGDDPLRYGPRPDALLAKQT</sequence>
<keyword evidence="3" id="KW-1185">Reference proteome</keyword>